<reference evidence="2 3" key="1">
    <citation type="journal article" date="2014" name="PLoS Genet.">
        <title>Phylogenetically driven sequencing of extremely halophilic archaea reveals strategies for static and dynamic osmo-response.</title>
        <authorList>
            <person name="Becker E.A."/>
            <person name="Seitzer P.M."/>
            <person name="Tritt A."/>
            <person name="Larsen D."/>
            <person name="Krusor M."/>
            <person name="Yao A.I."/>
            <person name="Wu D."/>
            <person name="Madern D."/>
            <person name="Eisen J.A."/>
            <person name="Darling A.E."/>
            <person name="Facciotti M.T."/>
        </authorList>
    </citation>
    <scope>NUCLEOTIDE SEQUENCE [LARGE SCALE GENOMIC DNA]</scope>
    <source>
        <strain evidence="2 3">JCM 10247</strain>
    </source>
</reference>
<name>M0DFW8_9EURY</name>
<evidence type="ECO:0000256" key="1">
    <source>
        <dbReference type="SAM" id="MobiDB-lite"/>
    </source>
</evidence>
<accession>M0DFW8</accession>
<proteinExistence type="predicted"/>
<dbReference type="Proteomes" id="UP000011572">
    <property type="component" value="Unassembled WGS sequence"/>
</dbReference>
<dbReference type="PATRIC" id="fig|1227486.3.peg.1427"/>
<protein>
    <submittedName>
        <fullName evidence="2">Uncharacterized protein</fullName>
    </submittedName>
</protein>
<feature type="region of interest" description="Disordered" evidence="1">
    <location>
        <begin position="180"/>
        <end position="203"/>
    </location>
</feature>
<sequence>MVDGMLDGVNVSRDSDAPVTGSTTEGTVWAGADGYRVHGAIKSIDIENPSHVQLRVNKMSAPVPPVGEECQVTIRMESVDFISGQGAGEGALELTIESDVHGEQSATESVRLPTGSSRNIAQSIESFQVPVGRSLTKQLTTKVTEREVPSDWFTGNDDYGESTTDVVLQCGEPKTVSQEVTISSDQGNPGKVRVNYTIGDLSR</sequence>
<organism evidence="2 3">
    <name type="scientific">Halorubrum distributum JCM 10247</name>
    <dbReference type="NCBI Taxonomy" id="1227486"/>
    <lineage>
        <taxon>Archaea</taxon>
        <taxon>Methanobacteriati</taxon>
        <taxon>Methanobacteriota</taxon>
        <taxon>Stenosarchaea group</taxon>
        <taxon>Halobacteria</taxon>
        <taxon>Halobacteriales</taxon>
        <taxon>Haloferacaceae</taxon>
        <taxon>Halorubrum</taxon>
        <taxon>Halorubrum distributum group</taxon>
    </lineage>
</organism>
<dbReference type="EMBL" id="AOIW01000048">
    <property type="protein sequence ID" value="ELZ33034.1"/>
    <property type="molecule type" value="Genomic_DNA"/>
</dbReference>
<dbReference type="AlphaFoldDB" id="M0DFW8"/>
<evidence type="ECO:0000313" key="3">
    <source>
        <dbReference type="Proteomes" id="UP000011572"/>
    </source>
</evidence>
<gene>
    <name evidence="2" type="ORF">C473_07559</name>
</gene>
<feature type="region of interest" description="Disordered" evidence="1">
    <location>
        <begin position="1"/>
        <end position="25"/>
    </location>
</feature>
<evidence type="ECO:0000313" key="2">
    <source>
        <dbReference type="EMBL" id="ELZ33034.1"/>
    </source>
</evidence>
<comment type="caution">
    <text evidence="2">The sequence shown here is derived from an EMBL/GenBank/DDBJ whole genome shotgun (WGS) entry which is preliminary data.</text>
</comment>